<sequence>MNIVGSRWIFKTKLKSDGSLERRKARLVVKGYHQQPGIDFDDTFSLGWSSPPTIDLFCQAGFPNDGRFIKSTS</sequence>
<reference evidence="2" key="1">
    <citation type="journal article" date="2023" name="G3 (Bethesda)">
        <title>Genome assembly and association tests identify interacting loci associated with vigor, precocity, and sex in interspecific pistachio rootstocks.</title>
        <authorList>
            <person name="Palmer W."/>
            <person name="Jacygrad E."/>
            <person name="Sagayaradj S."/>
            <person name="Cavanaugh K."/>
            <person name="Han R."/>
            <person name="Bertier L."/>
            <person name="Beede B."/>
            <person name="Kafkas S."/>
            <person name="Golino D."/>
            <person name="Preece J."/>
            <person name="Michelmore R."/>
        </authorList>
    </citation>
    <scope>NUCLEOTIDE SEQUENCE [LARGE SCALE GENOMIC DNA]</scope>
</reference>
<evidence type="ECO:0000313" key="1">
    <source>
        <dbReference type="EMBL" id="KAJ0018310.1"/>
    </source>
</evidence>
<organism evidence="1 2">
    <name type="scientific">Pistacia integerrima</name>
    <dbReference type="NCBI Taxonomy" id="434235"/>
    <lineage>
        <taxon>Eukaryota</taxon>
        <taxon>Viridiplantae</taxon>
        <taxon>Streptophyta</taxon>
        <taxon>Embryophyta</taxon>
        <taxon>Tracheophyta</taxon>
        <taxon>Spermatophyta</taxon>
        <taxon>Magnoliopsida</taxon>
        <taxon>eudicotyledons</taxon>
        <taxon>Gunneridae</taxon>
        <taxon>Pentapetalae</taxon>
        <taxon>rosids</taxon>
        <taxon>malvids</taxon>
        <taxon>Sapindales</taxon>
        <taxon>Anacardiaceae</taxon>
        <taxon>Pistacia</taxon>
    </lineage>
</organism>
<protein>
    <submittedName>
        <fullName evidence="1">Uncharacterized protein</fullName>
    </submittedName>
</protein>
<proteinExistence type="predicted"/>
<dbReference type="EMBL" id="CM047747">
    <property type="protein sequence ID" value="KAJ0018310.1"/>
    <property type="molecule type" value="Genomic_DNA"/>
</dbReference>
<name>A0ACC0XJL4_9ROSI</name>
<dbReference type="Proteomes" id="UP001163603">
    <property type="component" value="Chromosome 12"/>
</dbReference>
<accession>A0ACC0XJL4</accession>
<gene>
    <name evidence="1" type="ORF">Pint_11813</name>
</gene>
<keyword evidence="2" id="KW-1185">Reference proteome</keyword>
<evidence type="ECO:0000313" key="2">
    <source>
        <dbReference type="Proteomes" id="UP001163603"/>
    </source>
</evidence>
<comment type="caution">
    <text evidence="1">The sequence shown here is derived from an EMBL/GenBank/DDBJ whole genome shotgun (WGS) entry which is preliminary data.</text>
</comment>